<evidence type="ECO:0000256" key="3">
    <source>
        <dbReference type="ARBA" id="ARBA00022801"/>
    </source>
</evidence>
<feature type="site" description="Stabilizes the basic form of H active site to accept a proton" evidence="8">
    <location>
        <position position="139"/>
    </location>
</feature>
<dbReference type="GO" id="GO:0000049">
    <property type="term" value="F:tRNA binding"/>
    <property type="evidence" value="ECO:0007669"/>
    <property type="project" value="UniProtKB-UniRule"/>
</dbReference>
<sequence length="233" mass="24771">MPVGSVGSSPTVATIRPPRPGPGRGRTPHRRSAGRLHREARVSTGEITLVVGLGNPGPGYAGNRHNVGAMVLDVLADRMSTRFTSHKSGADVAEGRVRPGGPRLVLARPRSYMNVSGKPVAAAARFWKIPPESIVVVHDELDLPAGTIRVKQGGGEGGHNGLRSISAAIGTKDYLRVRFGIGRPPGRMDPADYVLRDFSAAERKDLPVDLERAADAVELLVEQGLLATQNQLH</sequence>
<evidence type="ECO:0000256" key="10">
    <source>
        <dbReference type="RuleBase" id="RU004320"/>
    </source>
</evidence>
<reference evidence="12" key="1">
    <citation type="submission" date="2021-01" db="EMBL/GenBank/DDBJ databases">
        <title>YIM 132084 draft genome.</title>
        <authorList>
            <person name="An D."/>
        </authorList>
    </citation>
    <scope>NUCLEOTIDE SEQUENCE</scope>
    <source>
        <strain evidence="12">YIM 132084</strain>
    </source>
</reference>
<protein>
    <recommendedName>
        <fullName evidence="7 8">Peptidyl-tRNA hydrolase</fullName>
        <shortName evidence="8">Pth</shortName>
        <ecNumber evidence="1 8">3.1.1.29</ecNumber>
    </recommendedName>
</protein>
<dbReference type="AlphaFoldDB" id="A0A938Y9Q3"/>
<evidence type="ECO:0000256" key="2">
    <source>
        <dbReference type="ARBA" id="ARBA00022555"/>
    </source>
</evidence>
<comment type="subunit">
    <text evidence="8">Monomer.</text>
</comment>
<dbReference type="PANTHER" id="PTHR17224">
    <property type="entry name" value="PEPTIDYL-TRNA HYDROLASE"/>
    <property type="match status" value="1"/>
</dbReference>
<evidence type="ECO:0000256" key="5">
    <source>
        <dbReference type="ARBA" id="ARBA00038063"/>
    </source>
</evidence>
<dbReference type="Pfam" id="PF01195">
    <property type="entry name" value="Pept_tRNA_hydro"/>
    <property type="match status" value="1"/>
</dbReference>
<dbReference type="PANTHER" id="PTHR17224:SF1">
    <property type="entry name" value="PEPTIDYL-TRNA HYDROLASE"/>
    <property type="match status" value="1"/>
</dbReference>
<dbReference type="Proteomes" id="UP000663792">
    <property type="component" value="Unassembled WGS sequence"/>
</dbReference>
<feature type="binding site" evidence="8">
    <location>
        <position position="160"/>
    </location>
    <ligand>
        <name>tRNA</name>
        <dbReference type="ChEBI" id="CHEBI:17843"/>
    </ligand>
</feature>
<comment type="function">
    <text evidence="8">Hydrolyzes ribosome-free peptidyl-tRNAs (with 1 or more amino acids incorporated), which drop off the ribosome during protein synthesis, or as a result of ribosome stalling.</text>
</comment>
<feature type="region of interest" description="Disordered" evidence="11">
    <location>
        <begin position="1"/>
        <end position="41"/>
    </location>
</feature>
<evidence type="ECO:0000256" key="6">
    <source>
        <dbReference type="ARBA" id="ARBA00048707"/>
    </source>
</evidence>
<dbReference type="EMBL" id="JAERWK010000020">
    <property type="protein sequence ID" value="MBM9468631.1"/>
    <property type="molecule type" value="Genomic_DNA"/>
</dbReference>
<keyword evidence="3 8" id="KW-0378">Hydrolase</keyword>
<comment type="caution">
    <text evidence="12">The sequence shown here is derived from an EMBL/GenBank/DDBJ whole genome shotgun (WGS) entry which is preliminary data.</text>
</comment>
<keyword evidence="4 8" id="KW-0694">RNA-binding</keyword>
<dbReference type="InterPro" id="IPR001328">
    <property type="entry name" value="Pept_tRNA_hydro"/>
</dbReference>
<keyword evidence="2 8" id="KW-0820">tRNA-binding</keyword>
<evidence type="ECO:0000256" key="8">
    <source>
        <dbReference type="HAMAP-Rule" id="MF_00083"/>
    </source>
</evidence>
<organism evidence="12 13">
    <name type="scientific">Nakamurella leprariae</name>
    <dbReference type="NCBI Taxonomy" id="2803911"/>
    <lineage>
        <taxon>Bacteria</taxon>
        <taxon>Bacillati</taxon>
        <taxon>Actinomycetota</taxon>
        <taxon>Actinomycetes</taxon>
        <taxon>Nakamurellales</taxon>
        <taxon>Nakamurellaceae</taxon>
        <taxon>Nakamurella</taxon>
    </lineage>
</organism>
<feature type="binding site" evidence="8">
    <location>
        <position position="114"/>
    </location>
    <ligand>
        <name>tRNA</name>
        <dbReference type="ChEBI" id="CHEBI:17843"/>
    </ligand>
</feature>
<proteinExistence type="inferred from homology"/>
<evidence type="ECO:0000256" key="11">
    <source>
        <dbReference type="SAM" id="MobiDB-lite"/>
    </source>
</evidence>
<dbReference type="PROSITE" id="PS01195">
    <property type="entry name" value="PEPT_TRNA_HYDROL_1"/>
    <property type="match status" value="1"/>
</dbReference>
<feature type="binding site" evidence="8">
    <location>
        <position position="60"/>
    </location>
    <ligand>
        <name>tRNA</name>
        <dbReference type="ChEBI" id="CHEBI:17843"/>
    </ligand>
</feature>
<name>A0A938Y9Q3_9ACTN</name>
<dbReference type="GO" id="GO:0005737">
    <property type="term" value="C:cytoplasm"/>
    <property type="evidence" value="ECO:0007669"/>
    <property type="project" value="UniProtKB-SubCell"/>
</dbReference>
<evidence type="ECO:0000256" key="4">
    <source>
        <dbReference type="ARBA" id="ARBA00022884"/>
    </source>
</evidence>
<feature type="site" description="Discriminates between blocked and unblocked aminoacyl-tRNA" evidence="8">
    <location>
        <position position="55"/>
    </location>
</feature>
<dbReference type="GO" id="GO:0004045">
    <property type="term" value="F:peptidyl-tRNA hydrolase activity"/>
    <property type="evidence" value="ECO:0007669"/>
    <property type="project" value="UniProtKB-UniRule"/>
</dbReference>
<dbReference type="SUPFAM" id="SSF53178">
    <property type="entry name" value="Peptidyl-tRNA hydrolase-like"/>
    <property type="match status" value="1"/>
</dbReference>
<dbReference type="EC" id="3.1.1.29" evidence="1 8"/>
<comment type="similarity">
    <text evidence="5 8 10">Belongs to the PTH family.</text>
</comment>
<feature type="compositionally biased region" description="Basic residues" evidence="11">
    <location>
        <begin position="26"/>
        <end position="35"/>
    </location>
</feature>
<feature type="compositionally biased region" description="Polar residues" evidence="11">
    <location>
        <begin position="1"/>
        <end position="12"/>
    </location>
</feature>
<dbReference type="CDD" id="cd00462">
    <property type="entry name" value="PTH"/>
    <property type="match status" value="1"/>
</dbReference>
<dbReference type="HAMAP" id="MF_00083">
    <property type="entry name" value="Pept_tRNA_hydro_bact"/>
    <property type="match status" value="1"/>
</dbReference>
<evidence type="ECO:0000256" key="1">
    <source>
        <dbReference type="ARBA" id="ARBA00013260"/>
    </source>
</evidence>
<comment type="function">
    <text evidence="8">Catalyzes the release of premature peptidyl moieties from peptidyl-tRNA molecules trapped in stalled 50S ribosomal subunits, and thus maintains levels of free tRNAs and 50S ribosomes.</text>
</comment>
<dbReference type="NCBIfam" id="TIGR00447">
    <property type="entry name" value="pth"/>
    <property type="match status" value="1"/>
</dbReference>
<feature type="binding site" evidence="8">
    <location>
        <position position="112"/>
    </location>
    <ligand>
        <name>tRNA</name>
        <dbReference type="ChEBI" id="CHEBI:17843"/>
    </ligand>
</feature>
<comment type="subcellular location">
    <subcellularLocation>
        <location evidence="8">Cytoplasm</location>
    </subcellularLocation>
</comment>
<keyword evidence="8" id="KW-0963">Cytoplasm</keyword>
<evidence type="ECO:0000313" key="13">
    <source>
        <dbReference type="Proteomes" id="UP000663792"/>
    </source>
</evidence>
<evidence type="ECO:0000256" key="9">
    <source>
        <dbReference type="RuleBase" id="RU000673"/>
    </source>
</evidence>
<accession>A0A938Y9Q3</accession>
<dbReference type="InterPro" id="IPR018171">
    <property type="entry name" value="Pept_tRNA_hydro_CS"/>
</dbReference>
<dbReference type="PROSITE" id="PS01196">
    <property type="entry name" value="PEPT_TRNA_HYDROL_2"/>
    <property type="match status" value="1"/>
</dbReference>
<feature type="active site" description="Proton acceptor" evidence="8">
    <location>
        <position position="65"/>
    </location>
</feature>
<dbReference type="Gene3D" id="3.40.50.1470">
    <property type="entry name" value="Peptidyl-tRNA hydrolase"/>
    <property type="match status" value="1"/>
</dbReference>
<gene>
    <name evidence="8" type="primary">pth</name>
    <name evidence="12" type="ORF">JL106_15215</name>
</gene>
<dbReference type="InterPro" id="IPR036416">
    <property type="entry name" value="Pept_tRNA_hydro_sf"/>
</dbReference>
<dbReference type="GO" id="GO:0072344">
    <property type="term" value="P:rescue of stalled ribosome"/>
    <property type="evidence" value="ECO:0007669"/>
    <property type="project" value="UniProtKB-UniRule"/>
</dbReference>
<keyword evidence="13" id="KW-1185">Reference proteome</keyword>
<evidence type="ECO:0000256" key="7">
    <source>
        <dbReference type="ARBA" id="ARBA00050038"/>
    </source>
</evidence>
<dbReference type="GO" id="GO:0006515">
    <property type="term" value="P:protein quality control for misfolded or incompletely synthesized proteins"/>
    <property type="evidence" value="ECO:0007669"/>
    <property type="project" value="UniProtKB-UniRule"/>
</dbReference>
<dbReference type="FunFam" id="3.40.50.1470:FF:000001">
    <property type="entry name" value="Peptidyl-tRNA hydrolase"/>
    <property type="match status" value="1"/>
</dbReference>
<evidence type="ECO:0000313" key="12">
    <source>
        <dbReference type="EMBL" id="MBM9468631.1"/>
    </source>
</evidence>
<comment type="catalytic activity">
    <reaction evidence="6 8 9">
        <text>an N-acyl-L-alpha-aminoacyl-tRNA + H2O = an N-acyl-L-amino acid + a tRNA + H(+)</text>
        <dbReference type="Rhea" id="RHEA:54448"/>
        <dbReference type="Rhea" id="RHEA-COMP:10123"/>
        <dbReference type="Rhea" id="RHEA-COMP:13883"/>
        <dbReference type="ChEBI" id="CHEBI:15377"/>
        <dbReference type="ChEBI" id="CHEBI:15378"/>
        <dbReference type="ChEBI" id="CHEBI:59874"/>
        <dbReference type="ChEBI" id="CHEBI:78442"/>
        <dbReference type="ChEBI" id="CHEBI:138191"/>
        <dbReference type="EC" id="3.1.1.29"/>
    </reaction>
</comment>